<dbReference type="PANTHER" id="PTHR34846:SF10">
    <property type="entry name" value="CYTOPLASMIC PROTEIN"/>
    <property type="match status" value="1"/>
</dbReference>
<proteinExistence type="predicted"/>
<dbReference type="Proteomes" id="UP000194546">
    <property type="component" value="Unassembled WGS sequence"/>
</dbReference>
<comment type="caution">
    <text evidence="3">The sequence shown here is derived from an EMBL/GenBank/DDBJ whole genome shotgun (WGS) entry which is preliminary data.</text>
</comment>
<dbReference type="AlphaFoldDB" id="A0A242N390"/>
<dbReference type="Gene3D" id="1.20.1290.10">
    <property type="entry name" value="AhpD-like"/>
    <property type="match status" value="1"/>
</dbReference>
<dbReference type="SUPFAM" id="SSF69118">
    <property type="entry name" value="AhpD-like"/>
    <property type="match status" value="1"/>
</dbReference>
<feature type="domain" description="Carboxymuconolactone decarboxylase-like" evidence="1">
    <location>
        <begin position="17"/>
        <end position="94"/>
    </location>
</feature>
<evidence type="ECO:0000313" key="2">
    <source>
        <dbReference type="EMBL" id="OTP65401.1"/>
    </source>
</evidence>
<evidence type="ECO:0000259" key="1">
    <source>
        <dbReference type="Pfam" id="PF02627"/>
    </source>
</evidence>
<evidence type="ECO:0000313" key="5">
    <source>
        <dbReference type="Proteomes" id="UP000195221"/>
    </source>
</evidence>
<dbReference type="Proteomes" id="UP000195221">
    <property type="component" value="Unassembled WGS sequence"/>
</dbReference>
<organism evidence="3 4">
    <name type="scientific">Caballeronia sordidicola</name>
    <name type="common">Burkholderia sordidicola</name>
    <dbReference type="NCBI Taxonomy" id="196367"/>
    <lineage>
        <taxon>Bacteria</taxon>
        <taxon>Pseudomonadati</taxon>
        <taxon>Pseudomonadota</taxon>
        <taxon>Betaproteobacteria</taxon>
        <taxon>Burkholderiales</taxon>
        <taxon>Burkholderiaceae</taxon>
        <taxon>Caballeronia</taxon>
    </lineage>
</organism>
<gene>
    <name evidence="3" type="ORF">PAMC26510_08185</name>
    <name evidence="2" type="ORF">PAMC26577_39890</name>
</gene>
<evidence type="ECO:0000313" key="3">
    <source>
        <dbReference type="EMBL" id="OTP77854.1"/>
    </source>
</evidence>
<dbReference type="RefSeq" id="WP_062002061.1">
    <property type="nucleotide sequence ID" value="NZ_MSRG01000026.1"/>
</dbReference>
<dbReference type="InterPro" id="IPR029032">
    <property type="entry name" value="AhpD-like"/>
</dbReference>
<dbReference type="NCBIfam" id="TIGR00778">
    <property type="entry name" value="ahpD_dom"/>
    <property type="match status" value="1"/>
</dbReference>
<keyword evidence="3" id="KW-0575">Peroxidase</keyword>
<dbReference type="GO" id="GO:0051920">
    <property type="term" value="F:peroxiredoxin activity"/>
    <property type="evidence" value="ECO:0007669"/>
    <property type="project" value="InterPro"/>
</dbReference>
<dbReference type="EMBL" id="NBTY01000051">
    <property type="protein sequence ID" value="OTP77854.1"/>
    <property type="molecule type" value="Genomic_DNA"/>
</dbReference>
<dbReference type="Pfam" id="PF02627">
    <property type="entry name" value="CMD"/>
    <property type="match status" value="1"/>
</dbReference>
<evidence type="ECO:0000313" key="4">
    <source>
        <dbReference type="Proteomes" id="UP000194546"/>
    </source>
</evidence>
<reference evidence="3 4" key="1">
    <citation type="submission" date="2017-03" db="EMBL/GenBank/DDBJ databases">
        <title>Genome analysis of strain PAMC 26510.</title>
        <authorList>
            <person name="Oh H.-M."/>
            <person name="Yang J.-A."/>
        </authorList>
    </citation>
    <scope>NUCLEOTIDE SEQUENCE [LARGE SCALE GENOMIC DNA]</scope>
    <source>
        <strain evidence="3 4">PAMC 26510</strain>
    </source>
</reference>
<dbReference type="InterPro" id="IPR003779">
    <property type="entry name" value="CMD-like"/>
</dbReference>
<sequence length="145" mass="16663">MTSRLDFYKSNPADIKALMGVEEQINKSPLEQILKELVRLRASQINGCAFCLDMHVADARKAGESERRLATVSAWRETPFFTERERAALEWTEALTLVAQNHVPDSVWEAVRPHFDDKELTDLTLLITSINSWNRFAIAFRKMPE</sequence>
<reference evidence="2 5" key="2">
    <citation type="submission" date="2017-03" db="EMBL/GenBank/DDBJ databases">
        <title>Genome analysis of strain PAMC 26577.</title>
        <authorList>
            <person name="Oh H.-M."/>
            <person name="Yang J.-A."/>
        </authorList>
    </citation>
    <scope>NUCLEOTIDE SEQUENCE [LARGE SCALE GENOMIC DNA]</scope>
    <source>
        <strain evidence="2 5">PAMC 26577</strain>
    </source>
</reference>
<dbReference type="EMBL" id="NBTZ01000181">
    <property type="protein sequence ID" value="OTP65401.1"/>
    <property type="molecule type" value="Genomic_DNA"/>
</dbReference>
<name>A0A242N390_CABSO</name>
<dbReference type="PANTHER" id="PTHR34846">
    <property type="entry name" value="4-CARBOXYMUCONOLACTONE DECARBOXYLASE FAMILY PROTEIN (AFU_ORTHOLOGUE AFUA_6G11590)"/>
    <property type="match status" value="1"/>
</dbReference>
<accession>A0A242N390</accession>
<dbReference type="InterPro" id="IPR004675">
    <property type="entry name" value="AhpD_core"/>
</dbReference>
<protein>
    <submittedName>
        <fullName evidence="2">4-carboxymuconolactone decarboxylase domain/alkylhydroperoxidase AhpD family core domain protein</fullName>
    </submittedName>
    <submittedName>
        <fullName evidence="3">4-carboxymuconolactone decarboxylase protein/alkylhydroperoxidase AhpD family core protein</fullName>
    </submittedName>
</protein>
<keyword evidence="3" id="KW-0560">Oxidoreductase</keyword>